<dbReference type="Proteomes" id="UP000663829">
    <property type="component" value="Unassembled WGS sequence"/>
</dbReference>
<evidence type="ECO:0000313" key="4">
    <source>
        <dbReference type="Proteomes" id="UP000663829"/>
    </source>
</evidence>
<dbReference type="OrthoDB" id="6783391at2759"/>
<proteinExistence type="predicted"/>
<reference evidence="2" key="1">
    <citation type="submission" date="2021-02" db="EMBL/GenBank/DDBJ databases">
        <authorList>
            <person name="Nowell W R."/>
        </authorList>
    </citation>
    <scope>NUCLEOTIDE SEQUENCE</scope>
</reference>
<dbReference type="EMBL" id="CAJOBC010032759">
    <property type="protein sequence ID" value="CAF4096997.1"/>
    <property type="molecule type" value="Genomic_DNA"/>
</dbReference>
<keyword evidence="4" id="KW-1185">Reference proteome</keyword>
<dbReference type="InterPro" id="IPR000477">
    <property type="entry name" value="RT_dom"/>
</dbReference>
<accession>A0A815CZF4</accession>
<comment type="caution">
    <text evidence="2">The sequence shown here is derived from an EMBL/GenBank/DDBJ whole genome shotgun (WGS) entry which is preliminary data.</text>
</comment>
<sequence length="369" mass="41744">MLDALVEFADNDIEKDPVQQSLEALMLTIGNVQYSQLQEAASSNTDAREFISRIRLKMQRCAHHQYLYKHDRTNLAAELFDGVNSTAECPPIGLAYEHFQNVWWKVTRDNGAFVRGKEVGTDILLAPPITLEDITWALKTTSKDMAKGSDQLPLWKLKKSKTHELWAAMNVWLGLRRVPASLKLNRTKLLPKGTVQLDNIKNWHPITIASILIRLFNNILAKRMSKVSQTDARQKGSKPLNGVGQNIAILHHLIRHARTHKRDLYLCLLDVSKAFDSVPHDSAIRALMRKGAPNEFIKLVENQYMRAFTSLSYADKSSLLIKLKRGVKQDDPISSILFNLVLDELFELLGDRFGYSLEGVGKASAMAWC</sequence>
<organism evidence="2 4">
    <name type="scientific">Didymodactylos carnosus</name>
    <dbReference type="NCBI Taxonomy" id="1234261"/>
    <lineage>
        <taxon>Eukaryota</taxon>
        <taxon>Metazoa</taxon>
        <taxon>Spiralia</taxon>
        <taxon>Gnathifera</taxon>
        <taxon>Rotifera</taxon>
        <taxon>Eurotatoria</taxon>
        <taxon>Bdelloidea</taxon>
        <taxon>Philodinida</taxon>
        <taxon>Philodinidae</taxon>
        <taxon>Didymodactylos</taxon>
    </lineage>
</organism>
<dbReference type="AlphaFoldDB" id="A0A815CZF4"/>
<name>A0A815CZF4_9BILA</name>
<evidence type="ECO:0000313" key="2">
    <source>
        <dbReference type="EMBL" id="CAF1291113.1"/>
    </source>
</evidence>
<dbReference type="PROSITE" id="PS50878">
    <property type="entry name" value="RT_POL"/>
    <property type="match status" value="1"/>
</dbReference>
<dbReference type="Proteomes" id="UP000681722">
    <property type="component" value="Unassembled WGS sequence"/>
</dbReference>
<feature type="domain" description="Reverse transcriptase" evidence="1">
    <location>
        <begin position="171"/>
        <end position="369"/>
    </location>
</feature>
<evidence type="ECO:0000313" key="3">
    <source>
        <dbReference type="EMBL" id="CAF4096997.1"/>
    </source>
</evidence>
<dbReference type="EMBL" id="CAJNOQ010012058">
    <property type="protein sequence ID" value="CAF1291113.1"/>
    <property type="molecule type" value="Genomic_DNA"/>
</dbReference>
<dbReference type="SUPFAM" id="SSF56672">
    <property type="entry name" value="DNA/RNA polymerases"/>
    <property type="match status" value="1"/>
</dbReference>
<dbReference type="InterPro" id="IPR043502">
    <property type="entry name" value="DNA/RNA_pol_sf"/>
</dbReference>
<evidence type="ECO:0000259" key="1">
    <source>
        <dbReference type="PROSITE" id="PS50878"/>
    </source>
</evidence>
<dbReference type="PANTHER" id="PTHR19446">
    <property type="entry name" value="REVERSE TRANSCRIPTASES"/>
    <property type="match status" value="1"/>
</dbReference>
<dbReference type="Pfam" id="PF00078">
    <property type="entry name" value="RVT_1"/>
    <property type="match status" value="1"/>
</dbReference>
<protein>
    <recommendedName>
        <fullName evidence="1">Reverse transcriptase domain-containing protein</fullName>
    </recommendedName>
</protein>
<gene>
    <name evidence="2" type="ORF">GPM918_LOCUS28042</name>
    <name evidence="3" type="ORF">SRO942_LOCUS28485</name>
</gene>